<gene>
    <name evidence="1" type="ORF">GCM10011583_66580</name>
</gene>
<reference evidence="2" key="1">
    <citation type="journal article" date="2019" name="Int. J. Syst. Evol. Microbiol.">
        <title>The Global Catalogue of Microorganisms (GCM) 10K type strain sequencing project: providing services to taxonomists for standard genome sequencing and annotation.</title>
        <authorList>
            <consortium name="The Broad Institute Genomics Platform"/>
            <consortium name="The Broad Institute Genome Sequencing Center for Infectious Disease"/>
            <person name="Wu L."/>
            <person name="Ma J."/>
        </authorList>
    </citation>
    <scope>NUCLEOTIDE SEQUENCE [LARGE SCALE GENOMIC DNA]</scope>
    <source>
        <strain evidence="2">CGMCC 4.7275</strain>
    </source>
</reference>
<accession>A0ABQ2ETB4</accession>
<organism evidence="1 2">
    <name type="scientific">Streptomyces camponoticapitis</name>
    <dbReference type="NCBI Taxonomy" id="1616125"/>
    <lineage>
        <taxon>Bacteria</taxon>
        <taxon>Bacillati</taxon>
        <taxon>Actinomycetota</taxon>
        <taxon>Actinomycetes</taxon>
        <taxon>Kitasatosporales</taxon>
        <taxon>Streptomycetaceae</taxon>
        <taxon>Streptomyces</taxon>
    </lineage>
</organism>
<evidence type="ECO:0000313" key="1">
    <source>
        <dbReference type="EMBL" id="GGK25267.1"/>
    </source>
</evidence>
<protein>
    <submittedName>
        <fullName evidence="1">Uncharacterized protein</fullName>
    </submittedName>
</protein>
<comment type="caution">
    <text evidence="1">The sequence shown here is derived from an EMBL/GenBank/DDBJ whole genome shotgun (WGS) entry which is preliminary data.</text>
</comment>
<name>A0ABQ2ETB4_9ACTN</name>
<proteinExistence type="predicted"/>
<sequence>MGLLPEGDGGFLLLVGEDLAVGEPGVVVDGVVQEAVAGVGTVLAARRAPEDLVAASVGDVAELLDVSTCTSSPGALRS</sequence>
<dbReference type="EMBL" id="BMMV01000031">
    <property type="protein sequence ID" value="GGK25267.1"/>
    <property type="molecule type" value="Genomic_DNA"/>
</dbReference>
<evidence type="ECO:0000313" key="2">
    <source>
        <dbReference type="Proteomes" id="UP000660265"/>
    </source>
</evidence>
<keyword evidence="2" id="KW-1185">Reference proteome</keyword>
<dbReference type="Proteomes" id="UP000660265">
    <property type="component" value="Unassembled WGS sequence"/>
</dbReference>